<dbReference type="SUPFAM" id="SSF53474">
    <property type="entry name" value="alpha/beta-Hydrolases"/>
    <property type="match status" value="1"/>
</dbReference>
<feature type="signal peptide" evidence="4">
    <location>
        <begin position="1"/>
        <end position="18"/>
    </location>
</feature>
<feature type="compositionally biased region" description="Basic and acidic residues" evidence="3">
    <location>
        <begin position="201"/>
        <end position="210"/>
    </location>
</feature>
<dbReference type="STRING" id="86259.A0A4Z1NQW4"/>
<protein>
    <recommendedName>
        <fullName evidence="7">Alpha/beta-hydrolase</fullName>
    </recommendedName>
</protein>
<feature type="chain" id="PRO_5021384301" description="Alpha/beta-hydrolase" evidence="4">
    <location>
        <begin position="19"/>
        <end position="304"/>
    </location>
</feature>
<dbReference type="GO" id="GO:0052689">
    <property type="term" value="F:carboxylic ester hydrolase activity"/>
    <property type="evidence" value="ECO:0007669"/>
    <property type="project" value="UniProtKB-ARBA"/>
</dbReference>
<evidence type="ECO:0000256" key="1">
    <source>
        <dbReference type="ARBA" id="ARBA00022801"/>
    </source>
</evidence>
<dbReference type="Pfam" id="PF01083">
    <property type="entry name" value="Cutinase"/>
    <property type="match status" value="1"/>
</dbReference>
<feature type="compositionally biased region" description="Low complexity" evidence="3">
    <location>
        <begin position="176"/>
        <end position="185"/>
    </location>
</feature>
<evidence type="ECO:0008006" key="7">
    <source>
        <dbReference type="Google" id="ProtNLM"/>
    </source>
</evidence>
<evidence type="ECO:0000313" key="5">
    <source>
        <dbReference type="EMBL" id="TID12818.1"/>
    </source>
</evidence>
<dbReference type="AlphaFoldDB" id="A0A4Z1NQW4"/>
<evidence type="ECO:0000256" key="2">
    <source>
        <dbReference type="ARBA" id="ARBA00023157"/>
    </source>
</evidence>
<dbReference type="PANTHER" id="PTHR33630:SF9">
    <property type="entry name" value="CUTINASE 4"/>
    <property type="match status" value="1"/>
</dbReference>
<reference evidence="5 6" key="1">
    <citation type="submission" date="2019-04" db="EMBL/GenBank/DDBJ databases">
        <title>High contiguity whole genome sequence and gene annotation resource for two Venturia nashicola isolates.</title>
        <authorList>
            <person name="Prokchorchik M."/>
            <person name="Won K."/>
            <person name="Lee Y."/>
            <person name="Choi E.D."/>
            <person name="Segonzac C."/>
            <person name="Sohn K.H."/>
        </authorList>
    </citation>
    <scope>NUCLEOTIDE SEQUENCE [LARGE SCALE GENOMIC DNA]</scope>
    <source>
        <strain evidence="5 6">PRI2</strain>
    </source>
</reference>
<proteinExistence type="predicted"/>
<dbReference type="EMBL" id="SNSC02000033">
    <property type="protein sequence ID" value="TID12818.1"/>
    <property type="molecule type" value="Genomic_DNA"/>
</dbReference>
<dbReference type="SMART" id="SM01110">
    <property type="entry name" value="Cutinase"/>
    <property type="match status" value="1"/>
</dbReference>
<evidence type="ECO:0000256" key="3">
    <source>
        <dbReference type="SAM" id="MobiDB-lite"/>
    </source>
</evidence>
<evidence type="ECO:0000256" key="4">
    <source>
        <dbReference type="SAM" id="SignalP"/>
    </source>
</evidence>
<dbReference type="PANTHER" id="PTHR33630">
    <property type="entry name" value="CUTINASE RV1984C-RELATED-RELATED"/>
    <property type="match status" value="1"/>
</dbReference>
<keyword evidence="1" id="KW-0378">Hydrolase</keyword>
<sequence>MRYSLGLFFAAVAGKVLADDACSPLHFIYARATTEPAETAKIWSKGFGAAGTSIFSNVTKLIPEATGYPVHYPASFGANPCTSEDPGVADMLKQLETKAKACPSQKYVLGGHSQGGVVTVRTINKIPADLLPRVVAVTMVGSPECPASVKDRCKSFCNQGDGICSTGKAYSSNCDSGSAGAAKGSTAPKTQRPPKPASPPKSEDKPKDMGDMPGMEMPASPSKSDDKPAPKGMGGMDMRSVEFSENAEAVGFDLKSVCDGPEPSEKGYKVTNSKKGAHMAYSEDGHYVYAAACFIQKKFKGGSK</sequence>
<dbReference type="InterPro" id="IPR000675">
    <property type="entry name" value="Cutinase/axe"/>
</dbReference>
<comment type="caution">
    <text evidence="5">The sequence shown here is derived from an EMBL/GenBank/DDBJ whole genome shotgun (WGS) entry which is preliminary data.</text>
</comment>
<keyword evidence="4" id="KW-0732">Signal</keyword>
<dbReference type="Proteomes" id="UP000298493">
    <property type="component" value="Unassembled WGS sequence"/>
</dbReference>
<keyword evidence="6" id="KW-1185">Reference proteome</keyword>
<evidence type="ECO:0000313" key="6">
    <source>
        <dbReference type="Proteomes" id="UP000298493"/>
    </source>
</evidence>
<dbReference type="Gene3D" id="3.40.50.1820">
    <property type="entry name" value="alpha/beta hydrolase"/>
    <property type="match status" value="1"/>
</dbReference>
<gene>
    <name evidence="5" type="ORF">E6O75_ATG09983</name>
</gene>
<feature type="region of interest" description="Disordered" evidence="3">
    <location>
        <begin position="175"/>
        <end position="237"/>
    </location>
</feature>
<keyword evidence="2" id="KW-1015">Disulfide bond</keyword>
<name>A0A4Z1NQW4_9PEZI</name>
<dbReference type="InterPro" id="IPR029058">
    <property type="entry name" value="AB_hydrolase_fold"/>
</dbReference>
<accession>A0A4Z1NQW4</accession>
<organism evidence="5 6">
    <name type="scientific">Venturia nashicola</name>
    <dbReference type="NCBI Taxonomy" id="86259"/>
    <lineage>
        <taxon>Eukaryota</taxon>
        <taxon>Fungi</taxon>
        <taxon>Dikarya</taxon>
        <taxon>Ascomycota</taxon>
        <taxon>Pezizomycotina</taxon>
        <taxon>Dothideomycetes</taxon>
        <taxon>Pleosporomycetidae</taxon>
        <taxon>Venturiales</taxon>
        <taxon>Venturiaceae</taxon>
        <taxon>Venturia</taxon>
    </lineage>
</organism>